<evidence type="ECO:0000256" key="1">
    <source>
        <dbReference type="ARBA" id="ARBA00022448"/>
    </source>
</evidence>
<keyword evidence="1" id="KW-0813">Transport</keyword>
<evidence type="ECO:0000259" key="4">
    <source>
        <dbReference type="PROSITE" id="PS50893"/>
    </source>
</evidence>
<dbReference type="Gene3D" id="3.40.50.300">
    <property type="entry name" value="P-loop containing nucleotide triphosphate hydrolases"/>
    <property type="match status" value="1"/>
</dbReference>
<feature type="domain" description="ABC transporter" evidence="4">
    <location>
        <begin position="16"/>
        <end position="265"/>
    </location>
</feature>
<dbReference type="EMBL" id="DRUB01000061">
    <property type="protein sequence ID" value="HHR95870.1"/>
    <property type="molecule type" value="Genomic_DNA"/>
</dbReference>
<dbReference type="GO" id="GO:0016887">
    <property type="term" value="F:ATP hydrolysis activity"/>
    <property type="evidence" value="ECO:0007669"/>
    <property type="project" value="InterPro"/>
</dbReference>
<dbReference type="InterPro" id="IPR017871">
    <property type="entry name" value="ABC_transporter-like_CS"/>
</dbReference>
<dbReference type="PROSITE" id="PS50893">
    <property type="entry name" value="ABC_TRANSPORTER_2"/>
    <property type="match status" value="1"/>
</dbReference>
<dbReference type="PANTHER" id="PTHR43776:SF8">
    <property type="entry name" value="ABC TRANSPORTER, ATP-BINDING PROTEIN"/>
    <property type="match status" value="1"/>
</dbReference>
<keyword evidence="2" id="KW-0547">Nucleotide-binding</keyword>
<protein>
    <submittedName>
        <fullName evidence="5">ABC transporter ATP-binding protein</fullName>
    </submittedName>
</protein>
<proteinExistence type="predicted"/>
<dbReference type="AlphaFoldDB" id="A0A7C5YSC3"/>
<dbReference type="Pfam" id="PF08352">
    <property type="entry name" value="oligo_HPY"/>
    <property type="match status" value="1"/>
</dbReference>
<organism evidence="5">
    <name type="scientific">Ignisphaera aggregans</name>
    <dbReference type="NCBI Taxonomy" id="334771"/>
    <lineage>
        <taxon>Archaea</taxon>
        <taxon>Thermoproteota</taxon>
        <taxon>Thermoprotei</taxon>
        <taxon>Desulfurococcales</taxon>
        <taxon>Desulfurococcaceae</taxon>
        <taxon>Ignisphaera</taxon>
    </lineage>
</organism>
<evidence type="ECO:0000313" key="5">
    <source>
        <dbReference type="EMBL" id="HHR95870.1"/>
    </source>
</evidence>
<evidence type="ECO:0000256" key="2">
    <source>
        <dbReference type="ARBA" id="ARBA00022741"/>
    </source>
</evidence>
<evidence type="ECO:0000256" key="3">
    <source>
        <dbReference type="ARBA" id="ARBA00022840"/>
    </source>
</evidence>
<dbReference type="InterPro" id="IPR003593">
    <property type="entry name" value="AAA+_ATPase"/>
</dbReference>
<dbReference type="InterPro" id="IPR003439">
    <property type="entry name" value="ABC_transporter-like_ATP-bd"/>
</dbReference>
<dbReference type="Pfam" id="PF00005">
    <property type="entry name" value="ABC_tran"/>
    <property type="match status" value="1"/>
</dbReference>
<dbReference type="FunFam" id="3.40.50.300:FF:000016">
    <property type="entry name" value="Oligopeptide ABC transporter ATP-binding component"/>
    <property type="match status" value="1"/>
</dbReference>
<dbReference type="SMART" id="SM00382">
    <property type="entry name" value="AAA"/>
    <property type="match status" value="1"/>
</dbReference>
<dbReference type="SUPFAM" id="SSF52540">
    <property type="entry name" value="P-loop containing nucleoside triphosphate hydrolases"/>
    <property type="match status" value="1"/>
</dbReference>
<dbReference type="GO" id="GO:0015833">
    <property type="term" value="P:peptide transport"/>
    <property type="evidence" value="ECO:0007669"/>
    <property type="project" value="InterPro"/>
</dbReference>
<dbReference type="GO" id="GO:0005524">
    <property type="term" value="F:ATP binding"/>
    <property type="evidence" value="ECO:0007669"/>
    <property type="project" value="UniProtKB-KW"/>
</dbReference>
<keyword evidence="3 5" id="KW-0067">ATP-binding</keyword>
<dbReference type="InterPro" id="IPR013563">
    <property type="entry name" value="Oligopep_ABC_C"/>
</dbReference>
<accession>A0A7C5YSC3</accession>
<name>A0A7C5YSC3_9CREN</name>
<comment type="caution">
    <text evidence="5">The sequence shown here is derived from an EMBL/GenBank/DDBJ whole genome shotgun (WGS) entry which is preliminary data.</text>
</comment>
<dbReference type="InterPro" id="IPR050319">
    <property type="entry name" value="ABC_transp_ATP-bind"/>
</dbReference>
<dbReference type="PROSITE" id="PS00211">
    <property type="entry name" value="ABC_TRANSPORTER_1"/>
    <property type="match status" value="1"/>
</dbReference>
<sequence>MQRDKETEFCNPNAILCIRDLYVWHPIKKFLIISGYVRALDGVSFDLERGKILAIVGESGSGKTTLGKTILRIYKPTKGRIIYDNKDVTFLKGKEIKWYRREIGYVQQDPYGALPPFMNIRQILEEPLIIHGIKKDERMHRIREVLEEVKLIPVEDFINKYPHMLSGGQQQRVVIARALVLRPKLIIADEPVSMLDASVRIEILTLFRELQKRHNISIIYITHDLSTAKYFSDKVAVMYAGHIVEMAQTESLLTKPSHPYTQALIKAIPDPDPANRFSFKEIPPGEPPSLLNPPPGCRFHPRCPYAMDICRKEEPPTVMVDGDHIVKCWLYG</sequence>
<dbReference type="NCBIfam" id="TIGR01727">
    <property type="entry name" value="oligo_HPY"/>
    <property type="match status" value="1"/>
</dbReference>
<dbReference type="CDD" id="cd03257">
    <property type="entry name" value="ABC_NikE_OppD_transporters"/>
    <property type="match status" value="1"/>
</dbReference>
<reference evidence="5" key="1">
    <citation type="journal article" date="2020" name="mSystems">
        <title>Genome- and Community-Level Interaction Insights into Carbon Utilization and Element Cycling Functions of Hydrothermarchaeota in Hydrothermal Sediment.</title>
        <authorList>
            <person name="Zhou Z."/>
            <person name="Liu Y."/>
            <person name="Xu W."/>
            <person name="Pan J."/>
            <person name="Luo Z.H."/>
            <person name="Li M."/>
        </authorList>
    </citation>
    <scope>NUCLEOTIDE SEQUENCE [LARGE SCALE GENOMIC DNA]</scope>
    <source>
        <strain evidence="5">SpSt-1</strain>
    </source>
</reference>
<dbReference type="PANTHER" id="PTHR43776">
    <property type="entry name" value="TRANSPORT ATP-BINDING PROTEIN"/>
    <property type="match status" value="1"/>
</dbReference>
<dbReference type="InterPro" id="IPR027417">
    <property type="entry name" value="P-loop_NTPase"/>
</dbReference>
<gene>
    <name evidence="5" type="ORF">ENL47_03390</name>
</gene>
<dbReference type="GO" id="GO:0055085">
    <property type="term" value="P:transmembrane transport"/>
    <property type="evidence" value="ECO:0007669"/>
    <property type="project" value="UniProtKB-ARBA"/>
</dbReference>